<dbReference type="InterPro" id="IPR000182">
    <property type="entry name" value="GNAT_dom"/>
</dbReference>
<dbReference type="GO" id="GO:0016747">
    <property type="term" value="F:acyltransferase activity, transferring groups other than amino-acyl groups"/>
    <property type="evidence" value="ECO:0007669"/>
    <property type="project" value="InterPro"/>
</dbReference>
<accession>A0A059FKB6</accession>
<evidence type="ECO:0000313" key="3">
    <source>
        <dbReference type="Proteomes" id="UP000024816"/>
    </source>
</evidence>
<protein>
    <submittedName>
        <fullName evidence="2">N-acetyltransferase GCN5</fullName>
    </submittedName>
</protein>
<dbReference type="PATRIC" id="fig|1280952.3.peg.202"/>
<keyword evidence="3" id="KW-1185">Reference proteome</keyword>
<proteinExistence type="predicted"/>
<dbReference type="InterPro" id="IPR016181">
    <property type="entry name" value="Acyl_CoA_acyltransferase"/>
</dbReference>
<gene>
    <name evidence="2" type="ORF">HJA_00985</name>
</gene>
<evidence type="ECO:0000259" key="1">
    <source>
        <dbReference type="PROSITE" id="PS51186"/>
    </source>
</evidence>
<dbReference type="AlphaFoldDB" id="A0A059FKB6"/>
<reference evidence="2 3" key="1">
    <citation type="journal article" date="2014" name="Antonie Van Leeuwenhoek">
        <title>Hyphomonas beringensis sp. nov. and Hyphomonas chukchiensis sp. nov., isolated from surface seawater of the Bering Sea and Chukchi Sea.</title>
        <authorList>
            <person name="Li C."/>
            <person name="Lai Q."/>
            <person name="Li G."/>
            <person name="Dong C."/>
            <person name="Wang J."/>
            <person name="Liao Y."/>
            <person name="Shao Z."/>
        </authorList>
    </citation>
    <scope>NUCLEOTIDE SEQUENCE [LARGE SCALE GENOMIC DNA]</scope>
    <source>
        <strain evidence="2 3">VP2</strain>
    </source>
</reference>
<dbReference type="PANTHER" id="PTHR43072">
    <property type="entry name" value="N-ACETYLTRANSFERASE"/>
    <property type="match status" value="1"/>
</dbReference>
<comment type="caution">
    <text evidence="2">The sequence shown here is derived from an EMBL/GenBank/DDBJ whole genome shotgun (WGS) entry which is preliminary data.</text>
</comment>
<dbReference type="Gene3D" id="3.40.630.30">
    <property type="match status" value="1"/>
</dbReference>
<keyword evidence="2" id="KW-0808">Transferase</keyword>
<dbReference type="Proteomes" id="UP000024816">
    <property type="component" value="Unassembled WGS sequence"/>
</dbReference>
<dbReference type="SUPFAM" id="SSF55729">
    <property type="entry name" value="Acyl-CoA N-acyltransferases (Nat)"/>
    <property type="match status" value="1"/>
</dbReference>
<organism evidence="2 3">
    <name type="scientific">Hyphomonas jannaschiana VP2</name>
    <dbReference type="NCBI Taxonomy" id="1280952"/>
    <lineage>
        <taxon>Bacteria</taxon>
        <taxon>Pseudomonadati</taxon>
        <taxon>Pseudomonadota</taxon>
        <taxon>Alphaproteobacteria</taxon>
        <taxon>Hyphomonadales</taxon>
        <taxon>Hyphomonadaceae</taxon>
        <taxon>Hyphomonas</taxon>
    </lineage>
</organism>
<name>A0A059FKB6_9PROT</name>
<dbReference type="eggNOG" id="COG1247">
    <property type="taxonomic scope" value="Bacteria"/>
</dbReference>
<dbReference type="STRING" id="1280952.HJA_00985"/>
<dbReference type="PANTHER" id="PTHR43072:SF8">
    <property type="entry name" value="ACYLTRANSFERASE FABY-RELATED"/>
    <property type="match status" value="1"/>
</dbReference>
<dbReference type="NCBIfam" id="NF040504">
    <property type="entry name" value="resist_ArsN1b"/>
    <property type="match status" value="1"/>
</dbReference>
<dbReference type="Pfam" id="PF13420">
    <property type="entry name" value="Acetyltransf_4"/>
    <property type="match status" value="1"/>
</dbReference>
<dbReference type="RefSeq" id="WP_035577120.1">
    <property type="nucleotide sequence ID" value="NZ_ARYJ01000001.1"/>
</dbReference>
<dbReference type="OrthoDB" id="5459937at2"/>
<feature type="domain" description="N-acetyltransferase" evidence="1">
    <location>
        <begin position="3"/>
        <end position="164"/>
    </location>
</feature>
<dbReference type="CDD" id="cd04301">
    <property type="entry name" value="NAT_SF"/>
    <property type="match status" value="1"/>
</dbReference>
<sequence length="183" mass="20253">MSLTIRVASSDDAGWIADIYAPYVRNTVISFELIPPSVEEMAQRIETTLQIYPWLVAEEAGHTLGYAYASQHRTRAAYKWSCDVSVYVAPAAQGRKVGTRLYQQLLETLAGQGFRNAFAGIALPNDASIALHERLGFSHLGTYTDVGCKLGAWHDVGWWQKSLSDTPGVPDEPVPFQQFRTSC</sequence>
<dbReference type="PROSITE" id="PS51186">
    <property type="entry name" value="GNAT"/>
    <property type="match status" value="1"/>
</dbReference>
<dbReference type="EMBL" id="ARYJ01000001">
    <property type="protein sequence ID" value="KCZ91069.1"/>
    <property type="molecule type" value="Genomic_DNA"/>
</dbReference>
<evidence type="ECO:0000313" key="2">
    <source>
        <dbReference type="EMBL" id="KCZ91069.1"/>
    </source>
</evidence>